<sequence length="41" mass="4889">MSCKNDLRKNIVILKNLGDIQHVFHILVNKTYFNYIRKKGI</sequence>
<dbReference type="EMBL" id="CP018099">
    <property type="protein sequence ID" value="APF19480.1"/>
    <property type="molecule type" value="Genomic_DNA"/>
</dbReference>
<name>A0A1J1CC50_CALAY</name>
<evidence type="ECO:0000313" key="1">
    <source>
        <dbReference type="EMBL" id="APF19480.1"/>
    </source>
</evidence>
<dbReference type="AlphaFoldDB" id="A0A1J1CC50"/>
<gene>
    <name evidence="1" type="ORF">Cabys_2732</name>
</gene>
<organism evidence="1 2">
    <name type="scientific">Caldithrix abyssi DSM 13497</name>
    <dbReference type="NCBI Taxonomy" id="880073"/>
    <lineage>
        <taxon>Bacteria</taxon>
        <taxon>Pseudomonadati</taxon>
        <taxon>Calditrichota</taxon>
        <taxon>Calditrichia</taxon>
        <taxon>Calditrichales</taxon>
        <taxon>Calditrichaceae</taxon>
        <taxon>Caldithrix</taxon>
    </lineage>
</organism>
<dbReference type="KEGG" id="caby:Cabys_2732"/>
<evidence type="ECO:0000313" key="2">
    <source>
        <dbReference type="Proteomes" id="UP000183868"/>
    </source>
</evidence>
<dbReference type="Proteomes" id="UP000183868">
    <property type="component" value="Chromosome"/>
</dbReference>
<proteinExistence type="predicted"/>
<accession>A0A1J1CC50</accession>
<protein>
    <submittedName>
        <fullName evidence="1">Uncharacterized protein</fullName>
    </submittedName>
</protein>
<reference evidence="1 2" key="1">
    <citation type="submission" date="2016-11" db="EMBL/GenBank/DDBJ databases">
        <title>Genomic analysis of Caldithrix abyssi and proposal of a novel bacterial phylum Caldithrichaeota.</title>
        <authorList>
            <person name="Kublanov I."/>
            <person name="Sigalova O."/>
            <person name="Gavrilov S."/>
            <person name="Lebedinsky A."/>
            <person name="Ivanova N."/>
            <person name="Daum C."/>
            <person name="Reddy T."/>
            <person name="Klenk H.P."/>
            <person name="Goker M."/>
            <person name="Reva O."/>
            <person name="Miroshnichenko M."/>
            <person name="Kyprides N."/>
            <person name="Woyke T."/>
            <person name="Gelfand M."/>
        </authorList>
    </citation>
    <scope>NUCLEOTIDE SEQUENCE [LARGE SCALE GENOMIC DNA]</scope>
    <source>
        <strain evidence="1 2">LF13</strain>
    </source>
</reference>